<comment type="caution">
    <text evidence="2">The sequence shown here is derived from an EMBL/GenBank/DDBJ whole genome shotgun (WGS) entry which is preliminary data.</text>
</comment>
<dbReference type="Proteomes" id="UP000494256">
    <property type="component" value="Unassembled WGS sequence"/>
</dbReference>
<accession>A0A8S0YLU6</accession>
<organism evidence="2 3">
    <name type="scientific">Arctia plantaginis</name>
    <name type="common">Wood tiger moth</name>
    <name type="synonym">Phalaena plantaginis</name>
    <dbReference type="NCBI Taxonomy" id="874455"/>
    <lineage>
        <taxon>Eukaryota</taxon>
        <taxon>Metazoa</taxon>
        <taxon>Ecdysozoa</taxon>
        <taxon>Arthropoda</taxon>
        <taxon>Hexapoda</taxon>
        <taxon>Insecta</taxon>
        <taxon>Pterygota</taxon>
        <taxon>Neoptera</taxon>
        <taxon>Endopterygota</taxon>
        <taxon>Lepidoptera</taxon>
        <taxon>Glossata</taxon>
        <taxon>Ditrysia</taxon>
        <taxon>Noctuoidea</taxon>
        <taxon>Erebidae</taxon>
        <taxon>Arctiinae</taxon>
        <taxon>Arctia</taxon>
    </lineage>
</organism>
<feature type="region of interest" description="Disordered" evidence="1">
    <location>
        <begin position="66"/>
        <end position="94"/>
    </location>
</feature>
<sequence>MKLSTLQNELSEERGLAAALANSQAEWQARAKLQEEKFVKEVAELKEQLRDVMFFVEARGQLEQAGAASHSLSAELQDARVTVAPPPKPRRRRR</sequence>
<dbReference type="AlphaFoldDB" id="A0A8S0YLU6"/>
<dbReference type="EMBL" id="CADEBD010000024">
    <property type="protein sequence ID" value="CAB3219959.1"/>
    <property type="molecule type" value="Genomic_DNA"/>
</dbReference>
<protein>
    <submittedName>
        <fullName evidence="2">Uncharacterized protein</fullName>
    </submittedName>
</protein>
<evidence type="ECO:0000313" key="2">
    <source>
        <dbReference type="EMBL" id="CAB3219959.1"/>
    </source>
</evidence>
<evidence type="ECO:0000256" key="1">
    <source>
        <dbReference type="SAM" id="MobiDB-lite"/>
    </source>
</evidence>
<reference evidence="2 3" key="1">
    <citation type="submission" date="2020-04" db="EMBL/GenBank/DDBJ databases">
        <authorList>
            <person name="Wallbank WR R."/>
            <person name="Pardo Diaz C."/>
            <person name="Kozak K."/>
            <person name="Martin S."/>
            <person name="Jiggins C."/>
            <person name="Moest M."/>
            <person name="Warren A I."/>
            <person name="Byers J.R.P. K."/>
            <person name="Montejo-Kovacevich G."/>
            <person name="Yen C E."/>
        </authorList>
    </citation>
    <scope>NUCLEOTIDE SEQUENCE [LARGE SCALE GENOMIC DNA]</scope>
</reference>
<proteinExistence type="predicted"/>
<dbReference type="OrthoDB" id="8186948at2759"/>
<gene>
    <name evidence="2" type="ORF">APLA_LOCUS107</name>
</gene>
<evidence type="ECO:0000313" key="3">
    <source>
        <dbReference type="Proteomes" id="UP000494256"/>
    </source>
</evidence>
<name>A0A8S0YLU6_ARCPL</name>